<feature type="region of interest" description="Disordered" evidence="6">
    <location>
        <begin position="1005"/>
        <end position="1051"/>
    </location>
</feature>
<evidence type="ECO:0000313" key="8">
    <source>
        <dbReference type="EMBL" id="CDZ97627.1"/>
    </source>
</evidence>
<dbReference type="Pfam" id="PF04082">
    <property type="entry name" value="Fungal_trans"/>
    <property type="match status" value="1"/>
</dbReference>
<feature type="region of interest" description="Disordered" evidence="6">
    <location>
        <begin position="151"/>
        <end position="234"/>
    </location>
</feature>
<feature type="compositionally biased region" description="Polar residues" evidence="6">
    <location>
        <begin position="38"/>
        <end position="48"/>
    </location>
</feature>
<reference evidence="8" key="1">
    <citation type="submission" date="2014-08" db="EMBL/GenBank/DDBJ databases">
        <authorList>
            <person name="Sharma Rahul"/>
            <person name="Thines Marco"/>
        </authorList>
    </citation>
    <scope>NUCLEOTIDE SEQUENCE</scope>
</reference>
<keyword evidence="3" id="KW-0805">Transcription regulation</keyword>
<keyword evidence="2" id="KW-0479">Metal-binding</keyword>
<feature type="compositionally biased region" description="Low complexity" evidence="6">
    <location>
        <begin position="151"/>
        <end position="171"/>
    </location>
</feature>
<evidence type="ECO:0000256" key="6">
    <source>
        <dbReference type="SAM" id="MobiDB-lite"/>
    </source>
</evidence>
<dbReference type="GO" id="GO:0003677">
    <property type="term" value="F:DNA binding"/>
    <property type="evidence" value="ECO:0007669"/>
    <property type="project" value="InterPro"/>
</dbReference>
<accession>A0A0F7SKZ4</accession>
<keyword evidence="5" id="KW-0539">Nucleus</keyword>
<evidence type="ECO:0000256" key="5">
    <source>
        <dbReference type="ARBA" id="ARBA00023242"/>
    </source>
</evidence>
<feature type="compositionally biased region" description="Low complexity" evidence="6">
    <location>
        <begin position="202"/>
        <end position="218"/>
    </location>
</feature>
<keyword evidence="4" id="KW-0804">Transcription</keyword>
<dbReference type="AlphaFoldDB" id="A0A0F7SKZ4"/>
<dbReference type="GO" id="GO:0005634">
    <property type="term" value="C:nucleus"/>
    <property type="evidence" value="ECO:0007669"/>
    <property type="project" value="UniProtKB-SubCell"/>
</dbReference>
<evidence type="ECO:0000256" key="1">
    <source>
        <dbReference type="ARBA" id="ARBA00004123"/>
    </source>
</evidence>
<evidence type="ECO:0000256" key="3">
    <source>
        <dbReference type="ARBA" id="ARBA00023015"/>
    </source>
</evidence>
<dbReference type="PANTHER" id="PTHR47338">
    <property type="entry name" value="ZN(II)2CYS6 TRANSCRIPTION FACTOR (EUROFUNG)-RELATED"/>
    <property type="match status" value="1"/>
</dbReference>
<evidence type="ECO:0000256" key="4">
    <source>
        <dbReference type="ARBA" id="ARBA00023163"/>
    </source>
</evidence>
<dbReference type="GO" id="GO:0006351">
    <property type="term" value="P:DNA-templated transcription"/>
    <property type="evidence" value="ECO:0007669"/>
    <property type="project" value="InterPro"/>
</dbReference>
<name>A0A0F7SKZ4_PHARH</name>
<feature type="compositionally biased region" description="Low complexity" evidence="6">
    <location>
        <begin position="90"/>
        <end position="105"/>
    </location>
</feature>
<feature type="compositionally biased region" description="Polar residues" evidence="6">
    <location>
        <begin position="309"/>
        <end position="319"/>
    </location>
</feature>
<dbReference type="GO" id="GO:0000981">
    <property type="term" value="F:DNA-binding transcription factor activity, RNA polymerase II-specific"/>
    <property type="evidence" value="ECO:0007669"/>
    <property type="project" value="InterPro"/>
</dbReference>
<dbReference type="InterPro" id="IPR050815">
    <property type="entry name" value="TF_fung"/>
</dbReference>
<sequence length="1051" mass="110324">MDLSVRPVLSELFPVESIATVTTTAMATSTYTHPPTRPSSSVFQSTTGSPCSSPSAPLSSSGLSSPGTITPSIRSGPQDQTERKTHSIRSSSSSSSSSPAAAAPSSSLPAALVSSVVHPDPTAATAATTIATSTDHLSALDVLLSAAEELSSASDRSSGSSADGSSPPSALTGSTARQEPPSLSALPTASALGATVPAAQNSSSSSSLTRTSTAHTSTVMATHSRSNPTEAKLNGSVVDSVPTAFLEEPGEAEELTTKGKKRKRLAKACSTSPSLFSLTPALATRECIYLSSSGQPVPAPRANRPRSGSAVSITSSNGRHSPDLLVSNSVPIPPTSVSASVSSKQNIAKRSKIVVAVAPVEQPLGSIPPSVKPSPLSMGTSLLGEGFYSRPAASGTGFAAGAGGSSNLKNVPLMGKPLYLSTPALSNGSLTNSNNTMIKKHQSNNVIPSGRSALIPIHSSPQPSILTAVPAVLRRSLIQTFFQTVGEPICSIFHRPSFDHAFYNDNLHPVLTLAIYAFAARFSSHPFFRSRQAGGTGTEQRERSTKGDIFAKEVDAFFNTNDPSAWDTEDREEELAQGLALMVVYESLMRRGKSMVFYMDILIPYITRLTNPDRISSDQSSSGMSRRAITRRETRSRIFWFSYSLTCFLDAQVWTVRPAGRFTEEACSLALPVDDASFDLGIEPSSPRVGLRGGDLEGTPISELGYLARVAEIFQKTVSTPLSPASSSSIQDQEASLAAWAQSLPPGLQFNKANLEAAGRKIKDGTWAVEEGEQSENGGSTGHLFAGIHMAAEVAMFFHLQAVKKSSSGIDTPKEEFLSRRQAQAIENIVFLLEAVGEKGRRNPSCFFPLYIASKWRSQILASDERLAALWKENYQVWGFDSGLAFVSTSRKSQSDVSSSTTLAGSGLVSSSAMRGVTSLNGFSSRVPPFLSSSSSSSASSSVAAVSAKPPLPTTTVVTTTTNNSLSGNSHAPRRATFSAGDYPRLPSIQSLTCSSSSLTISPSPSSGLPALTVGNGRTPDPFLISPRTYQGLFPGPPARRPSIPSPTLTK</sequence>
<comment type="subcellular location">
    <subcellularLocation>
        <location evidence="1">Nucleus</location>
    </subcellularLocation>
</comment>
<dbReference type="EMBL" id="LN483249">
    <property type="protein sequence ID" value="CDZ97627.1"/>
    <property type="molecule type" value="Genomic_DNA"/>
</dbReference>
<feature type="domain" description="Xylanolytic transcriptional activator regulatory" evidence="7">
    <location>
        <begin position="478"/>
        <end position="736"/>
    </location>
</feature>
<proteinExistence type="predicted"/>
<feature type="compositionally biased region" description="Polar residues" evidence="6">
    <location>
        <begin position="219"/>
        <end position="229"/>
    </location>
</feature>
<dbReference type="CDD" id="cd12148">
    <property type="entry name" value="fungal_TF_MHR"/>
    <property type="match status" value="1"/>
</dbReference>
<dbReference type="InterPro" id="IPR007219">
    <property type="entry name" value="XnlR_reg_dom"/>
</dbReference>
<feature type="compositionally biased region" description="Low complexity" evidence="6">
    <location>
        <begin position="49"/>
        <end position="72"/>
    </location>
</feature>
<protein>
    <submittedName>
        <fullName evidence="8">Transcription factor domain, fungi</fullName>
    </submittedName>
</protein>
<organism evidence="8">
    <name type="scientific">Phaffia rhodozyma</name>
    <name type="common">Yeast</name>
    <name type="synonym">Xanthophyllomyces dendrorhous</name>
    <dbReference type="NCBI Taxonomy" id="264483"/>
    <lineage>
        <taxon>Eukaryota</taxon>
        <taxon>Fungi</taxon>
        <taxon>Dikarya</taxon>
        <taxon>Basidiomycota</taxon>
        <taxon>Agaricomycotina</taxon>
        <taxon>Tremellomycetes</taxon>
        <taxon>Cystofilobasidiales</taxon>
        <taxon>Mrakiaceae</taxon>
        <taxon>Phaffia</taxon>
    </lineage>
</organism>
<dbReference type="GO" id="GO:0008270">
    <property type="term" value="F:zinc ion binding"/>
    <property type="evidence" value="ECO:0007669"/>
    <property type="project" value="InterPro"/>
</dbReference>
<feature type="region of interest" description="Disordered" evidence="6">
    <location>
        <begin position="29"/>
        <end position="105"/>
    </location>
</feature>
<feature type="region of interest" description="Disordered" evidence="6">
    <location>
        <begin position="292"/>
        <end position="329"/>
    </location>
</feature>
<evidence type="ECO:0000256" key="2">
    <source>
        <dbReference type="ARBA" id="ARBA00022723"/>
    </source>
</evidence>
<dbReference type="PANTHER" id="PTHR47338:SF5">
    <property type="entry name" value="ZN(II)2CYS6 TRANSCRIPTION FACTOR (EUROFUNG)"/>
    <property type="match status" value="1"/>
</dbReference>
<evidence type="ECO:0000259" key="7">
    <source>
        <dbReference type="Pfam" id="PF04082"/>
    </source>
</evidence>